<name>A0A4Y7TRU3_COPMI</name>
<protein>
    <submittedName>
        <fullName evidence="2">Uncharacterized protein</fullName>
    </submittedName>
</protein>
<keyword evidence="3" id="KW-1185">Reference proteome</keyword>
<organism evidence="2 3">
    <name type="scientific">Coprinellus micaceus</name>
    <name type="common">Glistening ink-cap mushroom</name>
    <name type="synonym">Coprinus micaceus</name>
    <dbReference type="NCBI Taxonomy" id="71717"/>
    <lineage>
        <taxon>Eukaryota</taxon>
        <taxon>Fungi</taxon>
        <taxon>Dikarya</taxon>
        <taxon>Basidiomycota</taxon>
        <taxon>Agaricomycotina</taxon>
        <taxon>Agaricomycetes</taxon>
        <taxon>Agaricomycetidae</taxon>
        <taxon>Agaricales</taxon>
        <taxon>Agaricineae</taxon>
        <taxon>Psathyrellaceae</taxon>
        <taxon>Coprinellus</taxon>
    </lineage>
</organism>
<feature type="compositionally biased region" description="Low complexity" evidence="1">
    <location>
        <begin position="46"/>
        <end position="57"/>
    </location>
</feature>
<evidence type="ECO:0000256" key="1">
    <source>
        <dbReference type="SAM" id="MobiDB-lite"/>
    </source>
</evidence>
<evidence type="ECO:0000313" key="3">
    <source>
        <dbReference type="Proteomes" id="UP000298030"/>
    </source>
</evidence>
<dbReference type="EMBL" id="QPFP01000006">
    <property type="protein sequence ID" value="TEB36292.1"/>
    <property type="molecule type" value="Genomic_DNA"/>
</dbReference>
<dbReference type="AlphaFoldDB" id="A0A4Y7TRU3"/>
<gene>
    <name evidence="2" type="ORF">FA13DRAFT_1242856</name>
</gene>
<comment type="caution">
    <text evidence="2">The sequence shown here is derived from an EMBL/GenBank/DDBJ whole genome shotgun (WGS) entry which is preliminary data.</text>
</comment>
<dbReference type="Proteomes" id="UP000298030">
    <property type="component" value="Unassembled WGS sequence"/>
</dbReference>
<reference evidence="2 3" key="1">
    <citation type="journal article" date="2019" name="Nat. Ecol. Evol.">
        <title>Megaphylogeny resolves global patterns of mushroom evolution.</title>
        <authorList>
            <person name="Varga T."/>
            <person name="Krizsan K."/>
            <person name="Foldi C."/>
            <person name="Dima B."/>
            <person name="Sanchez-Garcia M."/>
            <person name="Sanchez-Ramirez S."/>
            <person name="Szollosi G.J."/>
            <person name="Szarkandi J.G."/>
            <person name="Papp V."/>
            <person name="Albert L."/>
            <person name="Andreopoulos W."/>
            <person name="Angelini C."/>
            <person name="Antonin V."/>
            <person name="Barry K.W."/>
            <person name="Bougher N.L."/>
            <person name="Buchanan P."/>
            <person name="Buyck B."/>
            <person name="Bense V."/>
            <person name="Catcheside P."/>
            <person name="Chovatia M."/>
            <person name="Cooper J."/>
            <person name="Damon W."/>
            <person name="Desjardin D."/>
            <person name="Finy P."/>
            <person name="Geml J."/>
            <person name="Haridas S."/>
            <person name="Hughes K."/>
            <person name="Justo A."/>
            <person name="Karasinski D."/>
            <person name="Kautmanova I."/>
            <person name="Kiss B."/>
            <person name="Kocsube S."/>
            <person name="Kotiranta H."/>
            <person name="LaButti K.M."/>
            <person name="Lechner B.E."/>
            <person name="Liimatainen K."/>
            <person name="Lipzen A."/>
            <person name="Lukacs Z."/>
            <person name="Mihaltcheva S."/>
            <person name="Morgado L.N."/>
            <person name="Niskanen T."/>
            <person name="Noordeloos M.E."/>
            <person name="Ohm R.A."/>
            <person name="Ortiz-Santana B."/>
            <person name="Ovrebo C."/>
            <person name="Racz N."/>
            <person name="Riley R."/>
            <person name="Savchenko A."/>
            <person name="Shiryaev A."/>
            <person name="Soop K."/>
            <person name="Spirin V."/>
            <person name="Szebenyi C."/>
            <person name="Tomsovsky M."/>
            <person name="Tulloss R.E."/>
            <person name="Uehling J."/>
            <person name="Grigoriev I.V."/>
            <person name="Vagvolgyi C."/>
            <person name="Papp T."/>
            <person name="Martin F.M."/>
            <person name="Miettinen O."/>
            <person name="Hibbett D.S."/>
            <person name="Nagy L.G."/>
        </authorList>
    </citation>
    <scope>NUCLEOTIDE SEQUENCE [LARGE SCALE GENOMIC DNA]</scope>
    <source>
        <strain evidence="2 3">FP101781</strain>
    </source>
</reference>
<evidence type="ECO:0000313" key="2">
    <source>
        <dbReference type="EMBL" id="TEB36292.1"/>
    </source>
</evidence>
<sequence length="140" mass="15688">MADTLLQPARTPSDSTRKPRSPTHSPSHSVHIRPRSPSPPRQTFHPPSIIPSVPTPSLLGSLAGGAHYSGIKVDGDTTKRRRRSSVQRESSLGEISGGHQRVVDDLRELYCCRPTVEIFDRTWRKDGQFQVGSLYRCYKR</sequence>
<proteinExistence type="predicted"/>
<dbReference type="OrthoDB" id="2400485at2759"/>
<accession>A0A4Y7TRU3</accession>
<feature type="region of interest" description="Disordered" evidence="1">
    <location>
        <begin position="1"/>
        <end position="97"/>
    </location>
</feature>